<evidence type="ECO:0000313" key="1">
    <source>
        <dbReference type="EMBL" id="KAG9227138.1"/>
    </source>
</evidence>
<gene>
    <name evidence="1" type="ORF">CCMSSC00406_0004323</name>
</gene>
<reference evidence="1 2" key="1">
    <citation type="journal article" date="2021" name="Appl. Environ. Microbiol.">
        <title>Genetic linkage and physical mapping for an oyster mushroom Pleurotus cornucopiae and QTL analysis for the trait cap color.</title>
        <authorList>
            <person name="Zhang Y."/>
            <person name="Gao W."/>
            <person name="Sonnenberg A."/>
            <person name="Chen Q."/>
            <person name="Zhang J."/>
            <person name="Huang C."/>
        </authorList>
    </citation>
    <scope>NUCLEOTIDE SEQUENCE [LARGE SCALE GENOMIC DNA]</scope>
    <source>
        <strain evidence="1">CCMSSC00406</strain>
    </source>
</reference>
<proteinExistence type="predicted"/>
<name>A0ACB7J992_PLECO</name>
<accession>A0ACB7J992</accession>
<organism evidence="1 2">
    <name type="scientific">Pleurotus cornucopiae</name>
    <name type="common">Cornucopia mushroom</name>
    <dbReference type="NCBI Taxonomy" id="5321"/>
    <lineage>
        <taxon>Eukaryota</taxon>
        <taxon>Fungi</taxon>
        <taxon>Dikarya</taxon>
        <taxon>Basidiomycota</taxon>
        <taxon>Agaricomycotina</taxon>
        <taxon>Agaricomycetes</taxon>
        <taxon>Agaricomycetidae</taxon>
        <taxon>Agaricales</taxon>
        <taxon>Pleurotineae</taxon>
        <taxon>Pleurotaceae</taxon>
        <taxon>Pleurotus</taxon>
    </lineage>
</organism>
<dbReference type="Proteomes" id="UP000824881">
    <property type="component" value="Unassembled WGS sequence"/>
</dbReference>
<evidence type="ECO:0000313" key="2">
    <source>
        <dbReference type="Proteomes" id="UP000824881"/>
    </source>
</evidence>
<protein>
    <submittedName>
        <fullName evidence="1">Uncharacterized protein</fullName>
    </submittedName>
</protein>
<sequence length="122" mass="13858">MTALDALDKPVCATIISALSRSLVTGTGDLGHLNEMLRHLRGLRSLEVCLPDSLVQVPFPSKFVFRADPPLHPPRLTRFVWNQHEQRSKGEMDFFRRFLESRPTLKHLELSKTKFLVQGPPA</sequence>
<dbReference type="EMBL" id="WQMT02000001">
    <property type="protein sequence ID" value="KAG9227138.1"/>
    <property type="molecule type" value="Genomic_DNA"/>
</dbReference>
<comment type="caution">
    <text evidence="1">The sequence shown here is derived from an EMBL/GenBank/DDBJ whole genome shotgun (WGS) entry which is preliminary data.</text>
</comment>
<keyword evidence="2" id="KW-1185">Reference proteome</keyword>